<organism evidence="1 2">
    <name type="scientific">Streblomastix strix</name>
    <dbReference type="NCBI Taxonomy" id="222440"/>
    <lineage>
        <taxon>Eukaryota</taxon>
        <taxon>Metamonada</taxon>
        <taxon>Preaxostyla</taxon>
        <taxon>Oxymonadida</taxon>
        <taxon>Streblomastigidae</taxon>
        <taxon>Streblomastix</taxon>
    </lineage>
</organism>
<feature type="non-terminal residue" evidence="1">
    <location>
        <position position="131"/>
    </location>
</feature>
<dbReference type="EMBL" id="SNRW01017028">
    <property type="protein sequence ID" value="KAA6368757.1"/>
    <property type="molecule type" value="Genomic_DNA"/>
</dbReference>
<sequence>MKLTPEEEALLKQWRELIAQVLNTYYWREMQEADPTSDKTTQETRKMLKDRDLRTNSIGLNSEAVEKLAGILDIPSERETSILAVGIQKQCTAGIEALIANKKEIVMNALLTTDYMARVVAGDFQQRREIA</sequence>
<comment type="caution">
    <text evidence="1">The sequence shown here is derived from an EMBL/GenBank/DDBJ whole genome shotgun (WGS) entry which is preliminary data.</text>
</comment>
<dbReference type="AlphaFoldDB" id="A0A5J4UEF6"/>
<reference evidence="1 2" key="1">
    <citation type="submission" date="2019-03" db="EMBL/GenBank/DDBJ databases">
        <title>Single cell metagenomics reveals metabolic interactions within the superorganism composed of flagellate Streblomastix strix and complex community of Bacteroidetes bacteria on its surface.</title>
        <authorList>
            <person name="Treitli S.C."/>
            <person name="Kolisko M."/>
            <person name="Husnik F."/>
            <person name="Keeling P."/>
            <person name="Hampl V."/>
        </authorList>
    </citation>
    <scope>NUCLEOTIDE SEQUENCE [LARGE SCALE GENOMIC DNA]</scope>
    <source>
        <strain evidence="1">ST1C</strain>
    </source>
</reference>
<accession>A0A5J4UEF6</accession>
<name>A0A5J4UEF6_9EUKA</name>
<dbReference type="Proteomes" id="UP000324800">
    <property type="component" value="Unassembled WGS sequence"/>
</dbReference>
<protein>
    <submittedName>
        <fullName evidence="1">Uncharacterized protein</fullName>
    </submittedName>
</protein>
<proteinExistence type="predicted"/>
<gene>
    <name evidence="1" type="ORF">EZS28_035715</name>
</gene>
<evidence type="ECO:0000313" key="2">
    <source>
        <dbReference type="Proteomes" id="UP000324800"/>
    </source>
</evidence>
<evidence type="ECO:0000313" key="1">
    <source>
        <dbReference type="EMBL" id="KAA6368757.1"/>
    </source>
</evidence>